<evidence type="ECO:0000313" key="3">
    <source>
        <dbReference type="Proteomes" id="UP000294947"/>
    </source>
</evidence>
<dbReference type="Gene3D" id="1.20.120.450">
    <property type="entry name" value="dinb family like domain"/>
    <property type="match status" value="1"/>
</dbReference>
<dbReference type="SUPFAM" id="SSF109854">
    <property type="entry name" value="DinB/YfiT-like putative metalloenzymes"/>
    <property type="match status" value="1"/>
</dbReference>
<reference evidence="2 3" key="1">
    <citation type="submission" date="2019-03" db="EMBL/GenBank/DDBJ databases">
        <title>Draft genome sequences of novel Actinobacteria.</title>
        <authorList>
            <person name="Sahin N."/>
            <person name="Ay H."/>
            <person name="Saygin H."/>
        </authorList>
    </citation>
    <scope>NUCLEOTIDE SEQUENCE [LARGE SCALE GENOMIC DNA]</scope>
    <source>
        <strain evidence="2 3">7K502</strain>
    </source>
</reference>
<keyword evidence="3" id="KW-1185">Reference proteome</keyword>
<dbReference type="InterPro" id="IPR034660">
    <property type="entry name" value="DinB/YfiT-like"/>
</dbReference>
<dbReference type="Pfam" id="PF11716">
    <property type="entry name" value="MDMPI_N"/>
    <property type="match status" value="1"/>
</dbReference>
<accession>A0A4R4Z372</accession>
<dbReference type="NCBIfam" id="TIGR03083">
    <property type="entry name" value="maleylpyruvate isomerase family mycothiol-dependent enzyme"/>
    <property type="match status" value="1"/>
</dbReference>
<dbReference type="InterPro" id="IPR017520">
    <property type="entry name" value="CHP03086"/>
</dbReference>
<organism evidence="2 3">
    <name type="scientific">Saccharopolyspora elongata</name>
    <dbReference type="NCBI Taxonomy" id="2530387"/>
    <lineage>
        <taxon>Bacteria</taxon>
        <taxon>Bacillati</taxon>
        <taxon>Actinomycetota</taxon>
        <taxon>Actinomycetes</taxon>
        <taxon>Pseudonocardiales</taxon>
        <taxon>Pseudonocardiaceae</taxon>
        <taxon>Saccharopolyspora</taxon>
    </lineage>
</organism>
<proteinExistence type="predicted"/>
<dbReference type="InterPro" id="IPR017517">
    <property type="entry name" value="Maleyloyr_isom"/>
</dbReference>
<dbReference type="OrthoDB" id="5185819at2"/>
<dbReference type="EMBL" id="SMKW01000012">
    <property type="protein sequence ID" value="TDD52511.1"/>
    <property type="molecule type" value="Genomic_DNA"/>
</dbReference>
<name>A0A4R4Z372_9PSEU</name>
<gene>
    <name evidence="2" type="ORF">E1288_11980</name>
</gene>
<protein>
    <submittedName>
        <fullName evidence="2">TIGR03086 family protein</fullName>
    </submittedName>
</protein>
<evidence type="ECO:0000259" key="1">
    <source>
        <dbReference type="Pfam" id="PF11716"/>
    </source>
</evidence>
<sequence length="187" mass="20293">MQLQDAHRRAMAEFDTRVGHIGDDQWDAPTPCTRWSVRDLLGHLVSEQLWVPWLLDGATLDEVGDRFDGDVLGADPVGAWREAAAAARRAWDEPGATDGEVNVTGGVIPAQDYGWQMTLDLAVHAWDLARGIGADDRLDPALVTAVHTVFAPQIPAWADMGIFAPPRPVAADADEQAKLLALLGRSR</sequence>
<dbReference type="GO" id="GO:0046872">
    <property type="term" value="F:metal ion binding"/>
    <property type="evidence" value="ECO:0007669"/>
    <property type="project" value="InterPro"/>
</dbReference>
<dbReference type="Proteomes" id="UP000294947">
    <property type="component" value="Unassembled WGS sequence"/>
</dbReference>
<dbReference type="AlphaFoldDB" id="A0A4R4Z372"/>
<evidence type="ECO:0000313" key="2">
    <source>
        <dbReference type="EMBL" id="TDD52511.1"/>
    </source>
</evidence>
<dbReference type="InterPro" id="IPR024344">
    <property type="entry name" value="MDMPI_metal-binding"/>
</dbReference>
<feature type="domain" description="Mycothiol-dependent maleylpyruvate isomerase metal-binding" evidence="1">
    <location>
        <begin position="8"/>
        <end position="129"/>
    </location>
</feature>
<dbReference type="RefSeq" id="WP_132484313.1">
    <property type="nucleotide sequence ID" value="NZ_SMKW01000012.1"/>
</dbReference>
<dbReference type="NCBIfam" id="TIGR03086">
    <property type="entry name" value="TIGR03086 family metal-binding protein"/>
    <property type="match status" value="1"/>
</dbReference>
<comment type="caution">
    <text evidence="2">The sequence shown here is derived from an EMBL/GenBank/DDBJ whole genome shotgun (WGS) entry which is preliminary data.</text>
</comment>